<feature type="signal peptide" evidence="2">
    <location>
        <begin position="1"/>
        <end position="22"/>
    </location>
</feature>
<dbReference type="Proteomes" id="UP000231553">
    <property type="component" value="Unassembled WGS sequence"/>
</dbReference>
<dbReference type="InterPro" id="IPR023346">
    <property type="entry name" value="Lysozyme-like_dom_sf"/>
</dbReference>
<dbReference type="Pfam" id="PF01464">
    <property type="entry name" value="SLT"/>
    <property type="match status" value="1"/>
</dbReference>
<dbReference type="Gene3D" id="1.10.530.10">
    <property type="match status" value="1"/>
</dbReference>
<feature type="domain" description="Transglycosylase SLT" evidence="3">
    <location>
        <begin position="118"/>
        <end position="175"/>
    </location>
</feature>
<keyword evidence="5" id="KW-1185">Reference proteome</keyword>
<comment type="similarity">
    <text evidence="1">Belongs to the virb1 family.</text>
</comment>
<protein>
    <recommendedName>
        <fullName evidence="3">Transglycosylase SLT domain-containing protein</fullName>
    </recommendedName>
</protein>
<feature type="chain" id="PRO_5014909015" description="Transglycosylase SLT domain-containing protein" evidence="2">
    <location>
        <begin position="23"/>
        <end position="263"/>
    </location>
</feature>
<proteinExistence type="inferred from homology"/>
<dbReference type="InterPro" id="IPR008258">
    <property type="entry name" value="Transglycosylase_SLT_dom_1"/>
</dbReference>
<evidence type="ECO:0000256" key="1">
    <source>
        <dbReference type="ARBA" id="ARBA00009387"/>
    </source>
</evidence>
<evidence type="ECO:0000256" key="2">
    <source>
        <dbReference type="SAM" id="SignalP"/>
    </source>
</evidence>
<organism evidence="4 5">
    <name type="scientific">Pseudooceanicola lipolyticus</name>
    <dbReference type="NCBI Taxonomy" id="2029104"/>
    <lineage>
        <taxon>Bacteria</taxon>
        <taxon>Pseudomonadati</taxon>
        <taxon>Pseudomonadota</taxon>
        <taxon>Alphaproteobacteria</taxon>
        <taxon>Rhodobacterales</taxon>
        <taxon>Paracoccaceae</taxon>
        <taxon>Pseudooceanicola</taxon>
    </lineage>
</organism>
<reference evidence="4 5" key="1">
    <citation type="journal article" date="2018" name="Int. J. Syst. Evol. Microbiol.">
        <title>Pseudooceanicola lipolyticus sp. nov., a marine alphaproteobacterium, reclassification of Oceanicola flagellatus as Pseudooceanicola flagellatus comb. nov. and emended description of the genus Pseudooceanicola.</title>
        <authorList>
            <person name="Huang M.-M."/>
            <person name="Guo L.-L."/>
            <person name="Wu Y.-H."/>
            <person name="Lai Q.-L."/>
            <person name="Shao Z.-Z."/>
            <person name="Wang C.-S."/>
            <person name="Wu M."/>
            <person name="Xu X.-W."/>
        </authorList>
    </citation>
    <scope>NUCLEOTIDE SEQUENCE [LARGE SCALE GENOMIC DNA]</scope>
    <source>
        <strain evidence="4 5">157</strain>
    </source>
</reference>
<sequence>MRRGVQGVLRAAALLAAGPGAASGWQGFYTPSERETVGGGMEVSEDAVCVREILQAQLRHGIPGNLLLGIGLQEAGIQRDGRLTVWPWAVNAEGKGRLFESWKTAATWVEQQRAAGVSSIDVGCMQVNLHWHPEAFAEPAQGFDPAQNVDYAAQFLKELYRQTGDWETAAGSYHSFTPERRDTYLASLKRNLAVANDRIEAFRLLAAEARPRAEEETLRRAQAPGGIAWSSGLSQLQQGADGARSLYSDRALQPVLPVFLRTN</sequence>
<dbReference type="CDD" id="cd13400">
    <property type="entry name" value="LT_IagB-like"/>
    <property type="match status" value="1"/>
</dbReference>
<dbReference type="OrthoDB" id="5945995at2"/>
<keyword evidence="2" id="KW-0732">Signal</keyword>
<evidence type="ECO:0000259" key="3">
    <source>
        <dbReference type="Pfam" id="PF01464"/>
    </source>
</evidence>
<accession>A0A2M8IVW4</accession>
<evidence type="ECO:0000313" key="5">
    <source>
        <dbReference type="Proteomes" id="UP000231553"/>
    </source>
</evidence>
<comment type="caution">
    <text evidence="4">The sequence shown here is derived from an EMBL/GenBank/DDBJ whole genome shotgun (WGS) entry which is preliminary data.</text>
</comment>
<dbReference type="EMBL" id="PGTB01000153">
    <property type="protein sequence ID" value="PJE34671.1"/>
    <property type="molecule type" value="Genomic_DNA"/>
</dbReference>
<dbReference type="AlphaFoldDB" id="A0A2M8IVW4"/>
<dbReference type="SUPFAM" id="SSF53955">
    <property type="entry name" value="Lysozyme-like"/>
    <property type="match status" value="1"/>
</dbReference>
<gene>
    <name evidence="4" type="ORF">CVM52_21100</name>
</gene>
<name>A0A2M8IVW4_9RHOB</name>
<evidence type="ECO:0000313" key="4">
    <source>
        <dbReference type="EMBL" id="PJE34671.1"/>
    </source>
</evidence>